<name>A0ABU7AS45_9TELE</name>
<keyword evidence="1" id="KW-1133">Transmembrane helix</keyword>
<proteinExistence type="predicted"/>
<organism evidence="2 3">
    <name type="scientific">Ataeniobius toweri</name>
    <dbReference type="NCBI Taxonomy" id="208326"/>
    <lineage>
        <taxon>Eukaryota</taxon>
        <taxon>Metazoa</taxon>
        <taxon>Chordata</taxon>
        <taxon>Craniata</taxon>
        <taxon>Vertebrata</taxon>
        <taxon>Euteleostomi</taxon>
        <taxon>Actinopterygii</taxon>
        <taxon>Neopterygii</taxon>
        <taxon>Teleostei</taxon>
        <taxon>Neoteleostei</taxon>
        <taxon>Acanthomorphata</taxon>
        <taxon>Ovalentaria</taxon>
        <taxon>Atherinomorphae</taxon>
        <taxon>Cyprinodontiformes</taxon>
        <taxon>Goodeidae</taxon>
        <taxon>Ataeniobius</taxon>
    </lineage>
</organism>
<sequence>MAVPSPSWTRRTFISHCPMLYTTECFRFRSVRIQSYFYLQHCMELGSIFALQQDGPGFDSQPGMFLLGVCMFSLCECGFSLGTLASSHRKVIFLLIVTWLFIVVLE</sequence>
<feature type="transmembrane region" description="Helical" evidence="1">
    <location>
        <begin position="87"/>
        <end position="105"/>
    </location>
</feature>
<reference evidence="2 3" key="1">
    <citation type="submission" date="2021-07" db="EMBL/GenBank/DDBJ databases">
        <authorList>
            <person name="Palmer J.M."/>
        </authorList>
    </citation>
    <scope>NUCLEOTIDE SEQUENCE [LARGE SCALE GENOMIC DNA]</scope>
    <source>
        <strain evidence="2 3">AT_MEX2019</strain>
        <tissue evidence="2">Muscle</tissue>
    </source>
</reference>
<evidence type="ECO:0000313" key="3">
    <source>
        <dbReference type="Proteomes" id="UP001345963"/>
    </source>
</evidence>
<gene>
    <name evidence="2" type="ORF">ATANTOWER_003241</name>
</gene>
<comment type="caution">
    <text evidence="2">The sequence shown here is derived from an EMBL/GenBank/DDBJ whole genome shotgun (WGS) entry which is preliminary data.</text>
</comment>
<accession>A0ABU7AS45</accession>
<dbReference type="Proteomes" id="UP001345963">
    <property type="component" value="Unassembled WGS sequence"/>
</dbReference>
<feature type="transmembrane region" description="Helical" evidence="1">
    <location>
        <begin position="63"/>
        <end position="81"/>
    </location>
</feature>
<dbReference type="EMBL" id="JAHUTI010029517">
    <property type="protein sequence ID" value="MED6240972.1"/>
    <property type="molecule type" value="Genomic_DNA"/>
</dbReference>
<keyword evidence="1" id="KW-0812">Transmembrane</keyword>
<protein>
    <submittedName>
        <fullName evidence="2">Uncharacterized protein</fullName>
    </submittedName>
</protein>
<evidence type="ECO:0000313" key="2">
    <source>
        <dbReference type="EMBL" id="MED6240972.1"/>
    </source>
</evidence>
<keyword evidence="3" id="KW-1185">Reference proteome</keyword>
<keyword evidence="1" id="KW-0472">Membrane</keyword>
<evidence type="ECO:0000256" key="1">
    <source>
        <dbReference type="SAM" id="Phobius"/>
    </source>
</evidence>